<dbReference type="SUPFAM" id="SSF52218">
    <property type="entry name" value="Flavoproteins"/>
    <property type="match status" value="1"/>
</dbReference>
<gene>
    <name evidence="4" type="ORF">AKG39_09775</name>
</gene>
<dbReference type="AlphaFoldDB" id="A0A0L6U081"/>
<evidence type="ECO:0000259" key="3">
    <source>
        <dbReference type="Pfam" id="PF03358"/>
    </source>
</evidence>
<sequence>MITVLSDDTNQNIGKRVYEELCAREAEVEYIVINDVNVGPCYSCGGCTDKTYGKCIHRDDGDWIFGRLVRSNIMVWVTPVTWGSYSFKTKRVLDKCALIGDRHYYLKNGELVKKMADNIHGFYGIGVKDHCSDEEKQAFKNLVAENINIMSVDGNAYVLDNDVSEECILKIVEEISR</sequence>
<evidence type="ECO:0000256" key="1">
    <source>
        <dbReference type="ARBA" id="ARBA00022630"/>
    </source>
</evidence>
<dbReference type="PANTHER" id="PTHR43278:SF4">
    <property type="entry name" value="NAD(P)H-DEPENDENT FMN-CONTAINING OXIDOREDUCTASE YWQN-RELATED"/>
    <property type="match status" value="1"/>
</dbReference>
<protein>
    <recommendedName>
        <fullName evidence="3">NADPH-dependent FMN reductase-like domain-containing protein</fullName>
    </recommendedName>
</protein>
<name>A0A0L6U081_9FIRM</name>
<accession>A0A0L6U081</accession>
<feature type="domain" description="NADPH-dependent FMN reductase-like" evidence="3">
    <location>
        <begin position="10"/>
        <end position="115"/>
    </location>
</feature>
<dbReference type="STRING" id="52689.AKG39_09775"/>
<dbReference type="Gene3D" id="3.40.50.360">
    <property type="match status" value="1"/>
</dbReference>
<dbReference type="InterPro" id="IPR029039">
    <property type="entry name" value="Flavoprotein-like_sf"/>
</dbReference>
<keyword evidence="1" id="KW-0285">Flavoprotein</keyword>
<dbReference type="GO" id="GO:0016491">
    <property type="term" value="F:oxidoreductase activity"/>
    <property type="evidence" value="ECO:0007669"/>
    <property type="project" value="InterPro"/>
</dbReference>
<dbReference type="RefSeq" id="WP_050740205.1">
    <property type="nucleotide sequence ID" value="NZ_LGYO01000022.1"/>
</dbReference>
<keyword evidence="2" id="KW-0288">FMN</keyword>
<evidence type="ECO:0000256" key="2">
    <source>
        <dbReference type="ARBA" id="ARBA00022643"/>
    </source>
</evidence>
<comment type="caution">
    <text evidence="4">The sequence shown here is derived from an EMBL/GenBank/DDBJ whole genome shotgun (WGS) entry which is preliminary data.</text>
</comment>
<organism evidence="4 5">
    <name type="scientific">Acetobacterium bakii</name>
    <dbReference type="NCBI Taxonomy" id="52689"/>
    <lineage>
        <taxon>Bacteria</taxon>
        <taxon>Bacillati</taxon>
        <taxon>Bacillota</taxon>
        <taxon>Clostridia</taxon>
        <taxon>Eubacteriales</taxon>
        <taxon>Eubacteriaceae</taxon>
        <taxon>Acetobacterium</taxon>
    </lineage>
</organism>
<evidence type="ECO:0000313" key="4">
    <source>
        <dbReference type="EMBL" id="KNZ41893.1"/>
    </source>
</evidence>
<dbReference type="OrthoDB" id="9805976at2"/>
<dbReference type="Proteomes" id="UP000036873">
    <property type="component" value="Unassembled WGS sequence"/>
</dbReference>
<dbReference type="InterPro" id="IPR051796">
    <property type="entry name" value="ISF_SsuE-like"/>
</dbReference>
<dbReference type="PANTHER" id="PTHR43278">
    <property type="entry name" value="NAD(P)H-DEPENDENT FMN-CONTAINING OXIDOREDUCTASE YWQN-RELATED"/>
    <property type="match status" value="1"/>
</dbReference>
<dbReference type="EMBL" id="LGYO01000022">
    <property type="protein sequence ID" value="KNZ41893.1"/>
    <property type="molecule type" value="Genomic_DNA"/>
</dbReference>
<evidence type="ECO:0000313" key="5">
    <source>
        <dbReference type="Proteomes" id="UP000036873"/>
    </source>
</evidence>
<dbReference type="InterPro" id="IPR005025">
    <property type="entry name" value="FMN_Rdtase-like_dom"/>
</dbReference>
<reference evidence="5" key="1">
    <citation type="submission" date="2015-07" db="EMBL/GenBank/DDBJ databases">
        <title>Draft genome sequence of Acetobacterium bakii DSM 8293, a potential psychrophilic chemical producer through syngas fermentation.</title>
        <authorList>
            <person name="Song Y."/>
            <person name="Hwang S."/>
            <person name="Cho B.-K."/>
        </authorList>
    </citation>
    <scope>NUCLEOTIDE SEQUENCE [LARGE SCALE GENOMIC DNA]</scope>
    <source>
        <strain evidence="5">DSM 8239</strain>
    </source>
</reference>
<dbReference type="Pfam" id="PF03358">
    <property type="entry name" value="FMN_red"/>
    <property type="match status" value="1"/>
</dbReference>
<proteinExistence type="predicted"/>
<keyword evidence="5" id="KW-1185">Reference proteome</keyword>